<dbReference type="Proteomes" id="UP001209486">
    <property type="component" value="Unassembled WGS sequence"/>
</dbReference>
<proteinExistence type="predicted"/>
<keyword evidence="1" id="KW-0812">Transmembrane</keyword>
<keyword evidence="1" id="KW-1133">Transmembrane helix</keyword>
<evidence type="ECO:0000313" key="5">
    <source>
        <dbReference type="Proteomes" id="UP000582487"/>
    </source>
</evidence>
<dbReference type="SUPFAM" id="SSF52540">
    <property type="entry name" value="P-loop containing nucleoside triphosphate hydrolases"/>
    <property type="match status" value="1"/>
</dbReference>
<dbReference type="InterPro" id="IPR006073">
    <property type="entry name" value="GTP-bd"/>
</dbReference>
<dbReference type="GO" id="GO:0005525">
    <property type="term" value="F:GTP binding"/>
    <property type="evidence" value="ECO:0007669"/>
    <property type="project" value="InterPro"/>
</dbReference>
<comment type="caution">
    <text evidence="4">The sequence shown here is derived from an EMBL/GenBank/DDBJ whole genome shotgun (WGS) entry which is preliminary data.</text>
</comment>
<dbReference type="InterPro" id="IPR027417">
    <property type="entry name" value="P-loop_NTPase"/>
</dbReference>
<accession>A0A2J9KR11</accession>
<feature type="transmembrane region" description="Helical" evidence="1">
    <location>
        <begin position="454"/>
        <end position="471"/>
    </location>
</feature>
<evidence type="ECO:0000313" key="6">
    <source>
        <dbReference type="Proteomes" id="UP001209486"/>
    </source>
</evidence>
<dbReference type="EMBL" id="VSZY01000002">
    <property type="protein sequence ID" value="MCU9968165.1"/>
    <property type="molecule type" value="Genomic_DNA"/>
</dbReference>
<organism evidence="4 5">
    <name type="scientific">Mobiluncus mulieris</name>
    <dbReference type="NCBI Taxonomy" id="2052"/>
    <lineage>
        <taxon>Bacteria</taxon>
        <taxon>Bacillati</taxon>
        <taxon>Actinomycetota</taxon>
        <taxon>Actinomycetes</taxon>
        <taxon>Actinomycetales</taxon>
        <taxon>Actinomycetaceae</taxon>
        <taxon>Mobiluncus</taxon>
    </lineage>
</organism>
<feature type="transmembrane region" description="Helical" evidence="1">
    <location>
        <begin position="416"/>
        <end position="442"/>
    </location>
</feature>
<dbReference type="Pfam" id="PF01926">
    <property type="entry name" value="MMR_HSR1"/>
    <property type="match status" value="1"/>
</dbReference>
<dbReference type="RefSeq" id="WP_004012408.1">
    <property type="nucleotide sequence ID" value="NZ_CAMUNX010000005.1"/>
</dbReference>
<dbReference type="EMBL" id="JABCUV010000001">
    <property type="protein sequence ID" value="NMW92229.1"/>
    <property type="molecule type" value="Genomic_DNA"/>
</dbReference>
<evidence type="ECO:0000313" key="4">
    <source>
        <dbReference type="EMBL" id="NMW92229.1"/>
    </source>
</evidence>
<dbReference type="Proteomes" id="UP000582487">
    <property type="component" value="Unassembled WGS sequence"/>
</dbReference>
<reference evidence="3 6" key="1">
    <citation type="submission" date="2019-08" db="EMBL/GenBank/DDBJ databases">
        <title>Comparison of rpoB and gyrB Sequences from Mobiluncus Species and Development of a Multiplex PCR Method for Clinical Detection of Mobiluncus curtisii and Mobiluncus mulieris.</title>
        <authorList>
            <person name="Yang L."/>
            <person name="Shen Y."/>
            <person name="Xu G."/>
            <person name="Shu L.-B."/>
            <person name="Hu J."/>
            <person name="Zhang R."/>
            <person name="Wang Y."/>
            <person name="Zhou H.-W."/>
            <person name="Zhang X."/>
        </authorList>
    </citation>
    <scope>NUCLEOTIDE SEQUENCE [LARGE SCALE GENOMIC DNA]</scope>
    <source>
        <strain evidence="3 6">M26</strain>
    </source>
</reference>
<evidence type="ECO:0000313" key="3">
    <source>
        <dbReference type="EMBL" id="MCU9968165.1"/>
    </source>
</evidence>
<evidence type="ECO:0000256" key="1">
    <source>
        <dbReference type="SAM" id="Phobius"/>
    </source>
</evidence>
<protein>
    <submittedName>
        <fullName evidence="4">ABC transporter</fullName>
    </submittedName>
</protein>
<gene>
    <name evidence="3" type="ORF">FYZ43_01740</name>
    <name evidence="4" type="ORF">HHJ74_00655</name>
</gene>
<feature type="domain" description="G" evidence="2">
    <location>
        <begin position="64"/>
        <end position="180"/>
    </location>
</feature>
<name>A0A2J9KR11_9ACTO</name>
<dbReference type="OrthoDB" id="974105at2"/>
<evidence type="ECO:0000259" key="2">
    <source>
        <dbReference type="Pfam" id="PF01926"/>
    </source>
</evidence>
<keyword evidence="1" id="KW-0472">Membrane</keyword>
<dbReference type="Gene3D" id="3.40.50.300">
    <property type="entry name" value="P-loop containing nucleotide triphosphate hydrolases"/>
    <property type="match status" value="1"/>
</dbReference>
<dbReference type="AlphaFoldDB" id="A0A2J9KR11"/>
<reference evidence="4 5" key="2">
    <citation type="submission" date="2020-04" db="EMBL/GenBank/DDBJ databases">
        <title>Antimicrobial susceptibility and clonality of vaginal-derived multi-drug resistant Mobiluncus isolates in China.</title>
        <authorList>
            <person name="Zhang X."/>
        </authorList>
    </citation>
    <scope>NUCLEOTIDE SEQUENCE [LARGE SCALE GENOMIC DNA]</scope>
    <source>
        <strain evidence="4 5">7</strain>
    </source>
</reference>
<sequence length="525" mass="57969">MVFVRNNTETRLARMRQAAADIAAVLEPEDIRADFPSAATWYETLTRMLADLDSREDYLDWTLVVLAGSCGAGKSSLLNFMTGENSAPVGNIRPTTTKIRGFSSGCPTPEFCDYLGLAEITTVPTVPGERGLPQNLVVVELPDRRLLAEDERLVSAVEGLLDAADLTIWVTDPQKYADADFLHDLRRWGDSGSSLMVLTHTDTLSESELEEVQADLGRIFKAQGLDLPLLATSCYQDASLAQFRQTVREAGAPPEAVYRGMQSRIRRVARVVSEEAQLDVDMHFPEKREDIKFCADISQACGLDTIETQFESDYLRDSRPVVLFAPQAWFAGVKTAAKKMLFKPHLAGAQEVQQAAAAYASVAGKYLPGIWRDFLGRRGTRLAEATVSALNLATASWDPPQVKHQIWWRMWWTLQWICNILAVIGFVWFLIWFVCLLGGVTLPGTIGTIPMGPLAFLGGALVTILCALGGIKISAARARRFGETGAAKFRQLTDEVSRKAFLEPMRQNLSLYTQLKEFGQQVGGI</sequence>